<dbReference type="STRING" id="1121393.SAMN02745216_02843"/>
<organism evidence="1 2">
    <name type="scientific">Desulfatibacillum alkenivorans DSM 16219</name>
    <dbReference type="NCBI Taxonomy" id="1121393"/>
    <lineage>
        <taxon>Bacteria</taxon>
        <taxon>Pseudomonadati</taxon>
        <taxon>Thermodesulfobacteriota</taxon>
        <taxon>Desulfobacteria</taxon>
        <taxon>Desulfobacterales</taxon>
        <taxon>Desulfatibacillaceae</taxon>
        <taxon>Desulfatibacillum</taxon>
    </lineage>
</organism>
<dbReference type="RefSeq" id="WP_073476833.1">
    <property type="nucleotide sequence ID" value="NZ_FQZU01000017.1"/>
</dbReference>
<protein>
    <submittedName>
        <fullName evidence="1">Uncharacterized protein</fullName>
    </submittedName>
</protein>
<gene>
    <name evidence="1" type="ORF">SAMN02745216_02843</name>
</gene>
<sequence length="87" mass="9567">MNSMTALSVDGDDFFFSQDGKIDVENAILTLTGREDVGHLMDDIKRDPAIMDKCEQAAMDGGARILADSSAWEEIFHQVFIKLTDAA</sequence>
<name>A0A1M6PI52_9BACT</name>
<dbReference type="Proteomes" id="UP000183994">
    <property type="component" value="Unassembled WGS sequence"/>
</dbReference>
<keyword evidence="2" id="KW-1185">Reference proteome</keyword>
<evidence type="ECO:0000313" key="1">
    <source>
        <dbReference type="EMBL" id="SHK07619.1"/>
    </source>
</evidence>
<evidence type="ECO:0000313" key="2">
    <source>
        <dbReference type="Proteomes" id="UP000183994"/>
    </source>
</evidence>
<accession>A0A1M6PI52</accession>
<reference evidence="2" key="1">
    <citation type="submission" date="2016-11" db="EMBL/GenBank/DDBJ databases">
        <authorList>
            <person name="Varghese N."/>
            <person name="Submissions S."/>
        </authorList>
    </citation>
    <scope>NUCLEOTIDE SEQUENCE [LARGE SCALE GENOMIC DNA]</scope>
    <source>
        <strain evidence="2">DSM 16219</strain>
    </source>
</reference>
<proteinExistence type="predicted"/>
<dbReference type="EMBL" id="FQZU01000017">
    <property type="protein sequence ID" value="SHK07619.1"/>
    <property type="molecule type" value="Genomic_DNA"/>
</dbReference>
<dbReference type="AlphaFoldDB" id="A0A1M6PI52"/>